<dbReference type="InterPro" id="IPR008160">
    <property type="entry name" value="Collagen"/>
</dbReference>
<evidence type="ECO:0000256" key="11">
    <source>
        <dbReference type="SAM" id="MobiDB-lite"/>
    </source>
</evidence>
<keyword evidence="7" id="KW-0176">Collagen</keyword>
<comment type="subcellular location">
    <subcellularLocation>
        <location evidence="1">Secreted</location>
    </subcellularLocation>
</comment>
<dbReference type="GO" id="GO:0001503">
    <property type="term" value="P:ossification"/>
    <property type="evidence" value="ECO:0007669"/>
    <property type="project" value="TreeGrafter"/>
</dbReference>
<dbReference type="CDD" id="cd03591">
    <property type="entry name" value="CLECT_collectin_like"/>
    <property type="match status" value="1"/>
</dbReference>
<dbReference type="InterPro" id="IPR016187">
    <property type="entry name" value="CTDL_fold"/>
</dbReference>
<evidence type="ECO:0000256" key="7">
    <source>
        <dbReference type="ARBA" id="ARBA00023119"/>
    </source>
</evidence>
<keyword evidence="4" id="KW-0430">Lectin</keyword>
<dbReference type="PANTHER" id="PTHR22799:SF1">
    <property type="entry name" value="C-TYPE LECTIN DOMAIN FAMILY 11 MEMBER A"/>
    <property type="match status" value="1"/>
</dbReference>
<evidence type="ECO:0000256" key="3">
    <source>
        <dbReference type="ARBA" id="ARBA00022729"/>
    </source>
</evidence>
<dbReference type="OMA" id="FICEFLK"/>
<dbReference type="FunFam" id="3.10.100.10:FF:000005">
    <property type="entry name" value="collectin-11 isoform X1"/>
    <property type="match status" value="1"/>
</dbReference>
<dbReference type="OrthoDB" id="8066719at2759"/>
<dbReference type="STRING" id="7897.ENSLACP00000022752"/>
<dbReference type="Gene3D" id="3.10.100.10">
    <property type="entry name" value="Mannose-Binding Protein A, subunit A"/>
    <property type="match status" value="1"/>
</dbReference>
<evidence type="ECO:0000256" key="10">
    <source>
        <dbReference type="ARBA" id="ARBA00038195"/>
    </source>
</evidence>
<evidence type="ECO:0000256" key="9">
    <source>
        <dbReference type="ARBA" id="ARBA00023180"/>
    </source>
</evidence>
<dbReference type="PROSITE" id="PS00615">
    <property type="entry name" value="C_TYPE_LECTIN_1"/>
    <property type="match status" value="1"/>
</dbReference>
<name>M3XJ46_LATCH</name>
<feature type="compositionally biased region" description="Low complexity" evidence="11">
    <location>
        <begin position="59"/>
        <end position="68"/>
    </location>
</feature>
<keyword evidence="3 12" id="KW-0732">Signal</keyword>
<reference evidence="14" key="3">
    <citation type="submission" date="2025-09" db="UniProtKB">
        <authorList>
            <consortium name="Ensembl"/>
        </authorList>
    </citation>
    <scope>IDENTIFICATION</scope>
</reference>
<evidence type="ECO:0000256" key="5">
    <source>
        <dbReference type="ARBA" id="ARBA00022837"/>
    </source>
</evidence>
<keyword evidence="5" id="KW-0106">Calcium</keyword>
<keyword evidence="2" id="KW-0964">Secreted</keyword>
<dbReference type="KEGG" id="lcm:102361420"/>
<feature type="chain" id="PRO_5004043481" evidence="12">
    <location>
        <begin position="25"/>
        <end position="271"/>
    </location>
</feature>
<evidence type="ECO:0000256" key="12">
    <source>
        <dbReference type="SAM" id="SignalP"/>
    </source>
</evidence>
<evidence type="ECO:0000313" key="15">
    <source>
        <dbReference type="Proteomes" id="UP000008672"/>
    </source>
</evidence>
<dbReference type="Ensembl" id="ENSLACT00000026580.1">
    <property type="protein sequence ID" value="ENSLACP00000022752.1"/>
    <property type="gene ID" value="ENSLACG00000022130.1"/>
</dbReference>
<dbReference type="EMBL" id="AFYH01057628">
    <property type="status" value="NOT_ANNOTATED_CDS"/>
    <property type="molecule type" value="Genomic_DNA"/>
</dbReference>
<dbReference type="InterPro" id="IPR033990">
    <property type="entry name" value="Collectin_CTLD"/>
</dbReference>
<evidence type="ECO:0000256" key="8">
    <source>
        <dbReference type="ARBA" id="ARBA00023157"/>
    </source>
</evidence>
<feature type="region of interest" description="Disordered" evidence="11">
    <location>
        <begin position="41"/>
        <end position="78"/>
    </location>
</feature>
<dbReference type="InterPro" id="IPR001304">
    <property type="entry name" value="C-type_lectin-like"/>
</dbReference>
<proteinExistence type="inferred from homology"/>
<evidence type="ECO:0000256" key="6">
    <source>
        <dbReference type="ARBA" id="ARBA00023035"/>
    </source>
</evidence>
<reference evidence="15" key="1">
    <citation type="submission" date="2011-08" db="EMBL/GenBank/DDBJ databases">
        <title>The draft genome of Latimeria chalumnae.</title>
        <authorList>
            <person name="Di Palma F."/>
            <person name="Alfoldi J."/>
            <person name="Johnson J."/>
            <person name="Berlin A."/>
            <person name="Gnerre S."/>
            <person name="Jaffe D."/>
            <person name="MacCallum I."/>
            <person name="Young S."/>
            <person name="Walker B.J."/>
            <person name="Lander E."/>
            <person name="Lindblad-Toh K."/>
        </authorList>
    </citation>
    <scope>NUCLEOTIDE SEQUENCE [LARGE SCALE GENOMIC DNA]</scope>
    <source>
        <strain evidence="15">Wild caught</strain>
    </source>
</reference>
<keyword evidence="9" id="KW-0325">Glycoprotein</keyword>
<evidence type="ECO:0000256" key="2">
    <source>
        <dbReference type="ARBA" id="ARBA00022525"/>
    </source>
</evidence>
<dbReference type="EMBL" id="AFYH01057627">
    <property type="status" value="NOT_ANNOTATED_CDS"/>
    <property type="molecule type" value="Genomic_DNA"/>
</dbReference>
<evidence type="ECO:0000313" key="14">
    <source>
        <dbReference type="Ensembl" id="ENSLACP00000022752.1"/>
    </source>
</evidence>
<dbReference type="PROSITE" id="PS50041">
    <property type="entry name" value="C_TYPE_LECTIN_2"/>
    <property type="match status" value="1"/>
</dbReference>
<dbReference type="GO" id="GO:0005537">
    <property type="term" value="F:D-mannose binding"/>
    <property type="evidence" value="ECO:0007669"/>
    <property type="project" value="UniProtKB-KW"/>
</dbReference>
<dbReference type="GO" id="GO:0005615">
    <property type="term" value="C:extracellular space"/>
    <property type="evidence" value="ECO:0007669"/>
    <property type="project" value="TreeGrafter"/>
</dbReference>
<dbReference type="AlphaFoldDB" id="M3XJ46"/>
<dbReference type="InParanoid" id="M3XJ46"/>
<dbReference type="GeneID" id="102361420"/>
<gene>
    <name evidence="14" type="primary">COLEC10</name>
</gene>
<dbReference type="HOGENOM" id="CLU_049894_3_2_1"/>
<evidence type="ECO:0000259" key="13">
    <source>
        <dbReference type="PROSITE" id="PS50041"/>
    </source>
</evidence>
<reference evidence="14" key="2">
    <citation type="submission" date="2025-08" db="UniProtKB">
        <authorList>
            <consortium name="Ensembl"/>
        </authorList>
    </citation>
    <scope>IDENTIFICATION</scope>
</reference>
<organism evidence="14 15">
    <name type="scientific">Latimeria chalumnae</name>
    <name type="common">Coelacanth</name>
    <dbReference type="NCBI Taxonomy" id="7897"/>
    <lineage>
        <taxon>Eukaryota</taxon>
        <taxon>Metazoa</taxon>
        <taxon>Chordata</taxon>
        <taxon>Craniata</taxon>
        <taxon>Vertebrata</taxon>
        <taxon>Euteleostomi</taxon>
        <taxon>Coelacanthiformes</taxon>
        <taxon>Coelacanthidae</taxon>
        <taxon>Latimeria</taxon>
    </lineage>
</organism>
<keyword evidence="15" id="KW-1185">Reference proteome</keyword>
<dbReference type="EMBL" id="AFYH01057623">
    <property type="status" value="NOT_ANNOTATED_CDS"/>
    <property type="molecule type" value="Genomic_DNA"/>
</dbReference>
<dbReference type="EMBL" id="AFYH01057622">
    <property type="status" value="NOT_ANNOTATED_CDS"/>
    <property type="molecule type" value="Genomic_DNA"/>
</dbReference>
<accession>M3XJ46</accession>
<dbReference type="GO" id="GO:0008083">
    <property type="term" value="F:growth factor activity"/>
    <property type="evidence" value="ECO:0007669"/>
    <property type="project" value="TreeGrafter"/>
</dbReference>
<dbReference type="PANTHER" id="PTHR22799">
    <property type="entry name" value="TETRANECTIN-RELATED"/>
    <property type="match status" value="1"/>
</dbReference>
<feature type="signal peptide" evidence="12">
    <location>
        <begin position="1"/>
        <end position="24"/>
    </location>
</feature>
<keyword evidence="8" id="KW-1015">Disulfide bond</keyword>
<dbReference type="SUPFAM" id="SSF56436">
    <property type="entry name" value="C-type lectin-like"/>
    <property type="match status" value="1"/>
</dbReference>
<dbReference type="eggNOG" id="KOG4297">
    <property type="taxonomic scope" value="Eukaryota"/>
</dbReference>
<dbReference type="FunCoup" id="M3XJ46">
    <property type="interactions" value="19"/>
</dbReference>
<dbReference type="Pfam" id="PF00059">
    <property type="entry name" value="Lectin_C"/>
    <property type="match status" value="1"/>
</dbReference>
<dbReference type="Bgee" id="ENSLACG00000022130">
    <property type="expression patterns" value="Expressed in pharyngeal gill"/>
</dbReference>
<dbReference type="InterPro" id="IPR018378">
    <property type="entry name" value="C-type_lectin_CS"/>
</dbReference>
<dbReference type="InterPro" id="IPR016186">
    <property type="entry name" value="C-type_lectin-like/link_sf"/>
</dbReference>
<dbReference type="GeneTree" id="ENSGT00940000159374"/>
<dbReference type="SMART" id="SM00034">
    <property type="entry name" value="CLECT"/>
    <property type="match status" value="1"/>
</dbReference>
<dbReference type="InterPro" id="IPR051663">
    <property type="entry name" value="CLec_Tetranectin-domain"/>
</dbReference>
<keyword evidence="6" id="KW-0465">Mannose-binding</keyword>
<dbReference type="EMBL" id="AFYH01057626">
    <property type="status" value="NOT_ANNOTATED_CDS"/>
    <property type="molecule type" value="Genomic_DNA"/>
</dbReference>
<dbReference type="EMBL" id="AFYH01057624">
    <property type="status" value="NOT_ANNOTATED_CDS"/>
    <property type="molecule type" value="Genomic_DNA"/>
</dbReference>
<dbReference type="EMBL" id="AFYH01057621">
    <property type="status" value="NOT_ANNOTATED_CDS"/>
    <property type="molecule type" value="Genomic_DNA"/>
</dbReference>
<evidence type="ECO:0000256" key="4">
    <source>
        <dbReference type="ARBA" id="ARBA00022734"/>
    </source>
</evidence>
<dbReference type="EMBL" id="AFYH01057620">
    <property type="status" value="NOT_ANNOTATED_CDS"/>
    <property type="molecule type" value="Genomic_DNA"/>
</dbReference>
<sequence length="271" mass="29433">MNVQLLKNCLFALLLLQIQTLCLKANSQPGTEVCSTHMILPGPKGDQGENGNEGEVGKPGKVGPVGLKGMKGEPGNKGGMGKIGKIGTIGVTGDKGNKGLVGPPGMKGKTGSSCDCGRYRKVVGQLDVNISRLKTSMKFVKNVIAGVKETEEKFYLIVKEEKNYNDALTQCRNRGGTLAMPKDEETNSLIANYITMAGLSRVFIGLNDAENEGQFMYTDNTPLQNYSSWRDSEPNNAYEGEDCVEMVSTGGWNDVECHLTIYFVCEFRKKK</sequence>
<feature type="domain" description="C-type lectin" evidence="13">
    <location>
        <begin position="150"/>
        <end position="266"/>
    </location>
</feature>
<dbReference type="Pfam" id="PF01391">
    <property type="entry name" value="Collagen"/>
    <property type="match status" value="1"/>
</dbReference>
<evidence type="ECO:0000256" key="1">
    <source>
        <dbReference type="ARBA" id="ARBA00004613"/>
    </source>
</evidence>
<protein>
    <submittedName>
        <fullName evidence="14">Collectin subfamily member 10</fullName>
    </submittedName>
</protein>
<dbReference type="EMBL" id="AFYH01057625">
    <property type="status" value="NOT_ANNOTATED_CDS"/>
    <property type="molecule type" value="Genomic_DNA"/>
</dbReference>
<dbReference type="GO" id="GO:0005581">
    <property type="term" value="C:collagen trimer"/>
    <property type="evidence" value="ECO:0007669"/>
    <property type="project" value="UniProtKB-KW"/>
</dbReference>
<comment type="similarity">
    <text evidence="10">Belongs to the COLEC10/COLEC11 family.</text>
</comment>
<dbReference type="Proteomes" id="UP000008672">
    <property type="component" value="Unassembled WGS sequence"/>
</dbReference>